<dbReference type="AlphaFoldDB" id="A0A3Q3B5P5"/>
<reference evidence="2" key="2">
    <citation type="submission" date="2025-09" db="UniProtKB">
        <authorList>
            <consortium name="Ensembl"/>
        </authorList>
    </citation>
    <scope>IDENTIFICATION</scope>
</reference>
<feature type="signal peptide" evidence="1">
    <location>
        <begin position="1"/>
        <end position="20"/>
    </location>
</feature>
<dbReference type="GeneTree" id="ENSGT00760000119652"/>
<keyword evidence="1" id="KW-0732">Signal</keyword>
<dbReference type="OrthoDB" id="8446556at2759"/>
<name>A0A3Q3B5P5_KRYMA</name>
<proteinExistence type="predicted"/>
<evidence type="ECO:0000313" key="3">
    <source>
        <dbReference type="Proteomes" id="UP000264800"/>
    </source>
</evidence>
<feature type="chain" id="PRO_5018661308" evidence="1">
    <location>
        <begin position="21"/>
        <end position="139"/>
    </location>
</feature>
<dbReference type="SUPFAM" id="SSF47162">
    <property type="entry name" value="Apolipoprotein"/>
    <property type="match status" value="1"/>
</dbReference>
<dbReference type="RefSeq" id="XP_017288781.1">
    <property type="nucleotide sequence ID" value="XM_017433292.3"/>
</dbReference>
<dbReference type="Proteomes" id="UP000264800">
    <property type="component" value="Unplaced"/>
</dbReference>
<dbReference type="KEGG" id="kmr:108245993"/>
<organism evidence="2 3">
    <name type="scientific">Kryptolebias marmoratus</name>
    <name type="common">Mangrove killifish</name>
    <name type="synonym">Rivulus marmoratus</name>
    <dbReference type="NCBI Taxonomy" id="37003"/>
    <lineage>
        <taxon>Eukaryota</taxon>
        <taxon>Metazoa</taxon>
        <taxon>Chordata</taxon>
        <taxon>Craniata</taxon>
        <taxon>Vertebrata</taxon>
        <taxon>Euteleostomi</taxon>
        <taxon>Actinopterygii</taxon>
        <taxon>Neopterygii</taxon>
        <taxon>Teleostei</taxon>
        <taxon>Neoteleostei</taxon>
        <taxon>Acanthomorphata</taxon>
        <taxon>Ovalentaria</taxon>
        <taxon>Atherinomorphae</taxon>
        <taxon>Cyprinodontiformes</taxon>
        <taxon>Rivulidae</taxon>
        <taxon>Kryptolebias</taxon>
    </lineage>
</organism>
<dbReference type="OMA" id="KFFQQVM"/>
<dbReference type="Ensembl" id="ENSKMAT00000019732.1">
    <property type="protein sequence ID" value="ENSKMAP00000019469.1"/>
    <property type="gene ID" value="ENSKMAG00000014474.1"/>
</dbReference>
<keyword evidence="3" id="KW-1185">Reference proteome</keyword>
<evidence type="ECO:0000256" key="1">
    <source>
        <dbReference type="SAM" id="SignalP"/>
    </source>
</evidence>
<dbReference type="PROSITE" id="PS51257">
    <property type="entry name" value="PROKAR_LIPOPROTEIN"/>
    <property type="match status" value="1"/>
</dbReference>
<accession>A0A3Q3B5P5</accession>
<protein>
    <submittedName>
        <fullName evidence="2">Antifreeze protein type IV</fullName>
    </submittedName>
</protein>
<sequence>MKLSLVASLLVVLAFACGEARTLVKRDVPSDVDKITQLFRDMSTSLSAATQEMVEKMKASEMTNTAQTYMEGSIQPLTETFQAEASKLQEQVKPYISNIEEHMKPLTENLQTQVKPLADMMEKLLQEIVDQSKTLLPSQ</sequence>
<dbReference type="Gene3D" id="6.10.250.100">
    <property type="match status" value="2"/>
</dbReference>
<evidence type="ECO:0000313" key="2">
    <source>
        <dbReference type="Ensembl" id="ENSKMAP00000019469.1"/>
    </source>
</evidence>
<dbReference type="CTD" id="568707"/>
<reference evidence="2" key="1">
    <citation type="submission" date="2025-08" db="UniProtKB">
        <authorList>
            <consortium name="Ensembl"/>
        </authorList>
    </citation>
    <scope>IDENTIFICATION</scope>
</reference>
<dbReference type="GeneID" id="108245993"/>